<keyword evidence="2" id="KW-0812">Transmembrane</keyword>
<proteinExistence type="predicted"/>
<sequence>MRHPTRRRGGFTLLETMVAMAILSVALMAIFDLNAGAVSNHVYTKRLTVASLLARSKMTDLEQDLYDDGFDVDDDEKSGDFSDDGWPQFKWRARIIAPKTDGVTPDQLIGAIFNLPMGGGGDSGDPLGGLAGLFGGAGGDKGGASGGTTTSSPLGGAAMGMAQPMFTQMVDQLTKAVREVHLTVYWKEGTQVESVDVVTHVVSLGPGGDRNGGAATNASGGNTEGAQNQWVDANGRVVENPIPGPNGTMLDPNTRQPLRNRQQLLDELNRGAGQQPGGTGGINPRAPGGIFGGGGGRGGFPNLPLPGRGSTR</sequence>
<comment type="caution">
    <text evidence="3">The sequence shown here is derived from an EMBL/GenBank/DDBJ whole genome shotgun (WGS) entry which is preliminary data.</text>
</comment>
<dbReference type="Proteomes" id="UP000268094">
    <property type="component" value="Unassembled WGS sequence"/>
</dbReference>
<keyword evidence="2" id="KW-0472">Membrane</keyword>
<dbReference type="NCBIfam" id="TIGR02532">
    <property type="entry name" value="IV_pilin_GFxxxE"/>
    <property type="match status" value="1"/>
</dbReference>
<evidence type="ECO:0000313" key="3">
    <source>
        <dbReference type="EMBL" id="RKG85591.1"/>
    </source>
</evidence>
<keyword evidence="2" id="KW-1133">Transmembrane helix</keyword>
<name>A0A3A8J4W3_9BACT</name>
<feature type="region of interest" description="Disordered" evidence="1">
    <location>
        <begin position="206"/>
        <end position="227"/>
    </location>
</feature>
<dbReference type="RefSeq" id="WP_120542180.1">
    <property type="nucleotide sequence ID" value="NZ_RAVZ01000130.1"/>
</dbReference>
<gene>
    <name evidence="3" type="ORF">D7V88_19610</name>
</gene>
<dbReference type="Pfam" id="PF07963">
    <property type="entry name" value="N_methyl"/>
    <property type="match status" value="1"/>
</dbReference>
<evidence type="ECO:0000256" key="1">
    <source>
        <dbReference type="SAM" id="MobiDB-lite"/>
    </source>
</evidence>
<feature type="compositionally biased region" description="Low complexity" evidence="1">
    <location>
        <begin position="212"/>
        <end position="226"/>
    </location>
</feature>
<dbReference type="OrthoDB" id="5506435at2"/>
<dbReference type="AlphaFoldDB" id="A0A3A8J4W3"/>
<feature type="transmembrane region" description="Helical" evidence="2">
    <location>
        <begin position="12"/>
        <end position="31"/>
    </location>
</feature>
<evidence type="ECO:0000256" key="2">
    <source>
        <dbReference type="SAM" id="Phobius"/>
    </source>
</evidence>
<feature type="compositionally biased region" description="Gly residues" evidence="1">
    <location>
        <begin position="289"/>
        <end position="299"/>
    </location>
</feature>
<protein>
    <submittedName>
        <fullName evidence="3">Prepilin-type N-terminal cleavage/methylation domain-containing protein</fullName>
    </submittedName>
</protein>
<feature type="compositionally biased region" description="Low complexity" evidence="1">
    <location>
        <begin position="300"/>
        <end position="312"/>
    </location>
</feature>
<reference evidence="4" key="1">
    <citation type="submission" date="2018-09" db="EMBL/GenBank/DDBJ databases">
        <authorList>
            <person name="Livingstone P.G."/>
            <person name="Whitworth D.E."/>
        </authorList>
    </citation>
    <scope>NUCLEOTIDE SEQUENCE [LARGE SCALE GENOMIC DNA]</scope>
    <source>
        <strain evidence="4">CA054A</strain>
    </source>
</reference>
<feature type="region of interest" description="Disordered" evidence="1">
    <location>
        <begin position="270"/>
        <end position="312"/>
    </location>
</feature>
<accession>A0A3A8J4W3</accession>
<evidence type="ECO:0000313" key="4">
    <source>
        <dbReference type="Proteomes" id="UP000268094"/>
    </source>
</evidence>
<keyword evidence="4" id="KW-1185">Reference proteome</keyword>
<dbReference type="EMBL" id="RAVZ01000130">
    <property type="protein sequence ID" value="RKG85591.1"/>
    <property type="molecule type" value="Genomic_DNA"/>
</dbReference>
<dbReference type="InterPro" id="IPR012902">
    <property type="entry name" value="N_methyl_site"/>
</dbReference>
<dbReference type="PROSITE" id="PS00409">
    <property type="entry name" value="PROKAR_NTER_METHYL"/>
    <property type="match status" value="1"/>
</dbReference>
<organism evidence="3 4">
    <name type="scientific">Corallococcus terminator</name>
    <dbReference type="NCBI Taxonomy" id="2316733"/>
    <lineage>
        <taxon>Bacteria</taxon>
        <taxon>Pseudomonadati</taxon>
        <taxon>Myxococcota</taxon>
        <taxon>Myxococcia</taxon>
        <taxon>Myxococcales</taxon>
        <taxon>Cystobacterineae</taxon>
        <taxon>Myxococcaceae</taxon>
        <taxon>Corallococcus</taxon>
    </lineage>
</organism>